<evidence type="ECO:0000256" key="1">
    <source>
        <dbReference type="SAM" id="MobiDB-lite"/>
    </source>
</evidence>
<feature type="compositionally biased region" description="Low complexity" evidence="1">
    <location>
        <begin position="222"/>
        <end position="236"/>
    </location>
</feature>
<name>A0A2T7A3E1_TUBBO</name>
<keyword evidence="4" id="KW-1185">Reference proteome</keyword>
<feature type="compositionally biased region" description="Polar residues" evidence="1">
    <location>
        <begin position="93"/>
        <end position="109"/>
    </location>
</feature>
<dbReference type="STRING" id="42251.A0A2T7A3E1"/>
<proteinExistence type="predicted"/>
<dbReference type="Proteomes" id="UP000244722">
    <property type="component" value="Unassembled WGS sequence"/>
</dbReference>
<evidence type="ECO:0000313" key="3">
    <source>
        <dbReference type="EMBL" id="PUU82234.1"/>
    </source>
</evidence>
<feature type="domain" description="C2H2-type" evidence="2">
    <location>
        <begin position="308"/>
        <end position="328"/>
    </location>
</feature>
<accession>A0A2T7A3E1</accession>
<comment type="caution">
    <text evidence="3">The sequence shown here is derived from an EMBL/GenBank/DDBJ whole genome shotgun (WGS) entry which is preliminary data.</text>
</comment>
<dbReference type="SMART" id="SM00355">
    <property type="entry name" value="ZnF_C2H2"/>
    <property type="match status" value="3"/>
</dbReference>
<dbReference type="PROSITE" id="PS00028">
    <property type="entry name" value="ZINC_FINGER_C2H2_1"/>
    <property type="match status" value="1"/>
</dbReference>
<feature type="region of interest" description="Disordered" evidence="1">
    <location>
        <begin position="147"/>
        <end position="171"/>
    </location>
</feature>
<feature type="region of interest" description="Disordered" evidence="1">
    <location>
        <begin position="270"/>
        <end position="301"/>
    </location>
</feature>
<organism evidence="3 4">
    <name type="scientific">Tuber borchii</name>
    <name type="common">White truffle</name>
    <dbReference type="NCBI Taxonomy" id="42251"/>
    <lineage>
        <taxon>Eukaryota</taxon>
        <taxon>Fungi</taxon>
        <taxon>Dikarya</taxon>
        <taxon>Ascomycota</taxon>
        <taxon>Pezizomycotina</taxon>
        <taxon>Pezizomycetes</taxon>
        <taxon>Pezizales</taxon>
        <taxon>Tuberaceae</taxon>
        <taxon>Tuber</taxon>
    </lineage>
</organism>
<evidence type="ECO:0000313" key="4">
    <source>
        <dbReference type="Proteomes" id="UP000244722"/>
    </source>
</evidence>
<dbReference type="InterPro" id="IPR013087">
    <property type="entry name" value="Znf_C2H2_type"/>
</dbReference>
<dbReference type="EMBL" id="NESQ01000032">
    <property type="protein sequence ID" value="PUU82234.1"/>
    <property type="molecule type" value="Genomic_DNA"/>
</dbReference>
<feature type="region of interest" description="Disordered" evidence="1">
    <location>
        <begin position="76"/>
        <end position="109"/>
    </location>
</feature>
<feature type="region of interest" description="Disordered" evidence="1">
    <location>
        <begin position="199"/>
        <end position="237"/>
    </location>
</feature>
<protein>
    <recommendedName>
        <fullName evidence="2">C2H2-type domain-containing protein</fullName>
    </recommendedName>
</protein>
<gene>
    <name evidence="3" type="ORF">B9Z19DRAFT_1075572</name>
</gene>
<reference evidence="3 4" key="1">
    <citation type="submission" date="2017-04" db="EMBL/GenBank/DDBJ databases">
        <title>Draft genome sequence of Tuber borchii Vittad., a whitish edible truffle.</title>
        <authorList>
            <consortium name="DOE Joint Genome Institute"/>
            <person name="Murat C."/>
            <person name="Kuo A."/>
            <person name="Barry K.W."/>
            <person name="Clum A."/>
            <person name="Dockter R.B."/>
            <person name="Fauchery L."/>
            <person name="Iotti M."/>
            <person name="Kohler A."/>
            <person name="Labutti K."/>
            <person name="Lindquist E.A."/>
            <person name="Lipzen A."/>
            <person name="Ohm R.A."/>
            <person name="Wang M."/>
            <person name="Grigoriev I.V."/>
            <person name="Zambonelli A."/>
            <person name="Martin F.M."/>
        </authorList>
    </citation>
    <scope>NUCLEOTIDE SEQUENCE [LARGE SCALE GENOMIC DNA]</scope>
    <source>
        <strain evidence="3 4">Tbo3840</strain>
    </source>
</reference>
<evidence type="ECO:0000259" key="2">
    <source>
        <dbReference type="PROSITE" id="PS00028"/>
    </source>
</evidence>
<sequence length="428" mass="48078">MDSTGPLDSGVHHKTGRYSYLPSPHFSGARDPEIVSATASDDLMYRYGGHHRQNSVQNSYSINLHDRAKDFETAKFQRIPYSPESLPSDYRNSDPSHTGTKIGSASPNNRVKNTAAFLAANENSGSHSYLPTSFTGDKEVNCTRLSPSRQVNPRNRFHPYSPEFSRSHTENTLNGTTGYNERMLQDNLHQKELPRTVTNEGDYLHGAPLSHGRSADGHRDSGVSWSSRSWLTSPSSDLQAPLYPPTYAAFSTSPHLEGSYVTAPYGSATHIPDGGLSQRGSSPGQRHSARSHSLETLSSSPHPNAIHCPLCTQTFPTAEQYTKHQQKHQKMYRCRFDNCTRTEGFATPNDRERHEKSVHKIAGFYWRCLDPNCSSFRKEFARRDNLKDHLKRMHTMPPGVDEQEANAWRNQMADSGKYEKPDTSRALR</sequence>
<dbReference type="AlphaFoldDB" id="A0A2T7A3E1"/>
<dbReference type="OrthoDB" id="654211at2759"/>